<reference evidence="1" key="1">
    <citation type="journal article" date="2014" name="Nat. Commun.">
        <title>The tobacco genome sequence and its comparison with those of tomato and potato.</title>
        <authorList>
            <person name="Sierro N."/>
            <person name="Battey J.N."/>
            <person name="Ouadi S."/>
            <person name="Bakaher N."/>
            <person name="Bovet L."/>
            <person name="Willig A."/>
            <person name="Goepfert S."/>
            <person name="Peitsch M.C."/>
            <person name="Ivanov N.V."/>
        </authorList>
    </citation>
    <scope>NUCLEOTIDE SEQUENCE [LARGE SCALE GENOMIC DNA]</scope>
</reference>
<reference evidence="2" key="2">
    <citation type="submission" date="2025-08" db="UniProtKB">
        <authorList>
            <consortium name="RefSeq"/>
        </authorList>
    </citation>
    <scope>IDENTIFICATION</scope>
    <source>
        <tissue evidence="2">Leaf</tissue>
    </source>
</reference>
<accession>A0AC58SPH5</accession>
<evidence type="ECO:0000313" key="2">
    <source>
        <dbReference type="RefSeq" id="XP_075086882.1"/>
    </source>
</evidence>
<dbReference type="RefSeq" id="XP_075086882.1">
    <property type="nucleotide sequence ID" value="XM_075230781.1"/>
</dbReference>
<keyword evidence="1" id="KW-1185">Reference proteome</keyword>
<organism evidence="1 2">
    <name type="scientific">Nicotiana tabacum</name>
    <name type="common">Common tobacco</name>
    <dbReference type="NCBI Taxonomy" id="4097"/>
    <lineage>
        <taxon>Eukaryota</taxon>
        <taxon>Viridiplantae</taxon>
        <taxon>Streptophyta</taxon>
        <taxon>Embryophyta</taxon>
        <taxon>Tracheophyta</taxon>
        <taxon>Spermatophyta</taxon>
        <taxon>Magnoliopsida</taxon>
        <taxon>eudicotyledons</taxon>
        <taxon>Gunneridae</taxon>
        <taxon>Pentapetalae</taxon>
        <taxon>asterids</taxon>
        <taxon>lamiids</taxon>
        <taxon>Solanales</taxon>
        <taxon>Solanaceae</taxon>
        <taxon>Nicotianoideae</taxon>
        <taxon>Nicotianeae</taxon>
        <taxon>Nicotiana</taxon>
    </lineage>
</organism>
<name>A0AC58SPH5_TOBAC</name>
<proteinExistence type="predicted"/>
<protein>
    <submittedName>
        <fullName evidence="2">Mitochondrial protein AtMg00820 isoform X1</fullName>
    </submittedName>
</protein>
<dbReference type="Proteomes" id="UP000790787">
    <property type="component" value="Chromosome 15"/>
</dbReference>
<evidence type="ECO:0000313" key="1">
    <source>
        <dbReference type="Proteomes" id="UP000790787"/>
    </source>
</evidence>
<sequence length="147" mass="17500">MVLFKDADWVNALQDELNQFERSQVWHLVPRPNDRKMIGTEWVFRNKLDEEGTVTRNKARLVVQKYSQEEGIDYDETFAPIVILEAIRLLIAFVAYMEFTLHQMDIKSVFLNGYLKEEVFIKQPPRFESKECPKHVYKLDKELYGLK</sequence>
<gene>
    <name evidence="2" type="primary">LOC107780518</name>
</gene>